<dbReference type="Pfam" id="PF00072">
    <property type="entry name" value="Response_reg"/>
    <property type="match status" value="2"/>
</dbReference>
<keyword evidence="1 2" id="KW-0597">Phosphoprotein</keyword>
<dbReference type="AlphaFoldDB" id="A0A1F6CAW5"/>
<dbReference type="SUPFAM" id="SSF52172">
    <property type="entry name" value="CheY-like"/>
    <property type="match status" value="2"/>
</dbReference>
<sequence>MNAKVLIAHGNALMADVLREVLEREGCRVTMVSDGHRAVGLALSDEYDLLLIDRDLPGLDGERVAEVLQARGNFTPVIATCADRGWRPSPGIFGVLSVPFEEETLIAAAEAALSGDRERLQEAALPSPAPAQPLMPGSPSLRRRQALRARAAEALPVKATLAVSPPPAPARRRILLIDSDPDALERHRKALVASGYEVTAIRQGDEGFERGMMETFDMIVTELWLPGLDGFDMIAGLKRGGAESAVVVTTGYLRKDMVAELRGLGVRRVLIKPFPETALTRCALSTVRP</sequence>
<name>A0A1F6CAW5_HANXR</name>
<dbReference type="EMBL" id="MFKF01000342">
    <property type="protein sequence ID" value="OGG46102.1"/>
    <property type="molecule type" value="Genomic_DNA"/>
</dbReference>
<dbReference type="Proteomes" id="UP000178606">
    <property type="component" value="Unassembled WGS sequence"/>
</dbReference>
<proteinExistence type="predicted"/>
<organism evidence="4 5">
    <name type="scientific">Handelsmanbacteria sp. (strain RIFCSPLOWO2_12_FULL_64_10)</name>
    <dbReference type="NCBI Taxonomy" id="1817868"/>
    <lineage>
        <taxon>Bacteria</taxon>
        <taxon>Candidatus Handelsmaniibacteriota</taxon>
    </lineage>
</organism>
<accession>A0A1F6CAW5</accession>
<comment type="caution">
    <text evidence="4">The sequence shown here is derived from an EMBL/GenBank/DDBJ whole genome shotgun (WGS) entry which is preliminary data.</text>
</comment>
<comment type="caution">
    <text evidence="2">Lacks conserved residue(s) required for the propagation of feature annotation.</text>
</comment>
<dbReference type="Gene3D" id="3.40.50.2300">
    <property type="match status" value="2"/>
</dbReference>
<dbReference type="PANTHER" id="PTHR44591:SF3">
    <property type="entry name" value="RESPONSE REGULATORY DOMAIN-CONTAINING PROTEIN"/>
    <property type="match status" value="1"/>
</dbReference>
<evidence type="ECO:0000256" key="2">
    <source>
        <dbReference type="PROSITE-ProRule" id="PRU00169"/>
    </source>
</evidence>
<evidence type="ECO:0000313" key="5">
    <source>
        <dbReference type="Proteomes" id="UP000178606"/>
    </source>
</evidence>
<dbReference type="PROSITE" id="PS50110">
    <property type="entry name" value="RESPONSE_REGULATORY"/>
    <property type="match status" value="2"/>
</dbReference>
<feature type="domain" description="Response regulatory" evidence="3">
    <location>
        <begin position="173"/>
        <end position="287"/>
    </location>
</feature>
<dbReference type="GO" id="GO:0000160">
    <property type="term" value="P:phosphorelay signal transduction system"/>
    <property type="evidence" value="ECO:0007669"/>
    <property type="project" value="InterPro"/>
</dbReference>
<dbReference type="CDD" id="cd00156">
    <property type="entry name" value="REC"/>
    <property type="match status" value="1"/>
</dbReference>
<dbReference type="SMART" id="SM00448">
    <property type="entry name" value="REC"/>
    <property type="match status" value="2"/>
</dbReference>
<evidence type="ECO:0000256" key="1">
    <source>
        <dbReference type="ARBA" id="ARBA00022553"/>
    </source>
</evidence>
<reference evidence="4 5" key="1">
    <citation type="journal article" date="2016" name="Nat. Commun.">
        <title>Thousands of microbial genomes shed light on interconnected biogeochemical processes in an aquifer system.</title>
        <authorList>
            <person name="Anantharaman K."/>
            <person name="Brown C.T."/>
            <person name="Hug L.A."/>
            <person name="Sharon I."/>
            <person name="Castelle C.J."/>
            <person name="Probst A.J."/>
            <person name="Thomas B.C."/>
            <person name="Singh A."/>
            <person name="Wilkins M.J."/>
            <person name="Karaoz U."/>
            <person name="Brodie E.L."/>
            <person name="Williams K.H."/>
            <person name="Hubbard S.S."/>
            <person name="Banfield J.F."/>
        </authorList>
    </citation>
    <scope>NUCLEOTIDE SEQUENCE [LARGE SCALE GENOMIC DNA]</scope>
    <source>
        <strain evidence="5">RIFCSPLOWO2_12_FULL_64_10</strain>
    </source>
</reference>
<feature type="domain" description="Response regulatory" evidence="3">
    <location>
        <begin position="4"/>
        <end position="113"/>
    </location>
</feature>
<evidence type="ECO:0000313" key="4">
    <source>
        <dbReference type="EMBL" id="OGG46102.1"/>
    </source>
</evidence>
<dbReference type="InterPro" id="IPR001789">
    <property type="entry name" value="Sig_transdc_resp-reg_receiver"/>
</dbReference>
<evidence type="ECO:0000259" key="3">
    <source>
        <dbReference type="PROSITE" id="PS50110"/>
    </source>
</evidence>
<dbReference type="InterPro" id="IPR050595">
    <property type="entry name" value="Bact_response_regulator"/>
</dbReference>
<dbReference type="InterPro" id="IPR011006">
    <property type="entry name" value="CheY-like_superfamily"/>
</dbReference>
<gene>
    <name evidence="4" type="ORF">A3F84_11180</name>
</gene>
<dbReference type="PANTHER" id="PTHR44591">
    <property type="entry name" value="STRESS RESPONSE REGULATOR PROTEIN 1"/>
    <property type="match status" value="1"/>
</dbReference>
<protein>
    <recommendedName>
        <fullName evidence="3">Response regulatory domain-containing protein</fullName>
    </recommendedName>
</protein>
<feature type="modified residue" description="4-aspartylphosphate" evidence="2">
    <location>
        <position position="53"/>
    </location>
</feature>